<dbReference type="Proteomes" id="UP001285921">
    <property type="component" value="Unassembled WGS sequence"/>
</dbReference>
<name>A0ABQ6NGG5_9BACL</name>
<sequence length="67" mass="7742">MKKIRFNKFNVIITITILVLAVILNSVYNLFAHKSLTQLLPYIISVLIILPVVWFIPIDKDQDSNDD</sequence>
<keyword evidence="3" id="KW-1185">Reference proteome</keyword>
<protein>
    <submittedName>
        <fullName evidence="2">Uncharacterized protein</fullName>
    </submittedName>
</protein>
<keyword evidence="1" id="KW-0812">Transmembrane</keyword>
<evidence type="ECO:0000313" key="2">
    <source>
        <dbReference type="EMBL" id="GMK44181.1"/>
    </source>
</evidence>
<proteinExistence type="predicted"/>
<accession>A0ABQ6NGG5</accession>
<keyword evidence="1" id="KW-0472">Membrane</keyword>
<dbReference type="EMBL" id="BTCL01000003">
    <property type="protein sequence ID" value="GMK44181.1"/>
    <property type="molecule type" value="Genomic_DNA"/>
</dbReference>
<comment type="caution">
    <text evidence="2">The sequence shown here is derived from an EMBL/GenBank/DDBJ whole genome shotgun (WGS) entry which is preliminary data.</text>
</comment>
<gene>
    <name evidence="2" type="ORF">PghCCS26_13080</name>
</gene>
<evidence type="ECO:0000256" key="1">
    <source>
        <dbReference type="SAM" id="Phobius"/>
    </source>
</evidence>
<evidence type="ECO:0000313" key="3">
    <source>
        <dbReference type="Proteomes" id="UP001285921"/>
    </source>
</evidence>
<feature type="transmembrane region" description="Helical" evidence="1">
    <location>
        <begin position="9"/>
        <end position="28"/>
    </location>
</feature>
<feature type="transmembrane region" description="Helical" evidence="1">
    <location>
        <begin position="40"/>
        <end position="58"/>
    </location>
</feature>
<keyword evidence="1" id="KW-1133">Transmembrane helix</keyword>
<reference evidence="2 3" key="1">
    <citation type="submission" date="2023-05" db="EMBL/GenBank/DDBJ databases">
        <title>Draft genome of Paenibacillus sp. CCS26.</title>
        <authorList>
            <person name="Akita H."/>
            <person name="Shinto Y."/>
            <person name="Kimura Z."/>
        </authorList>
    </citation>
    <scope>NUCLEOTIDE SEQUENCE [LARGE SCALE GENOMIC DNA]</scope>
    <source>
        <strain evidence="2 3">CCS26</strain>
    </source>
</reference>
<organism evidence="2 3">
    <name type="scientific">Paenibacillus glycanilyticus</name>
    <dbReference type="NCBI Taxonomy" id="126569"/>
    <lineage>
        <taxon>Bacteria</taxon>
        <taxon>Bacillati</taxon>
        <taxon>Bacillota</taxon>
        <taxon>Bacilli</taxon>
        <taxon>Bacillales</taxon>
        <taxon>Paenibacillaceae</taxon>
        <taxon>Paenibacillus</taxon>
    </lineage>
</organism>